<sequence>MLFSTLFAVSGLAVTLGSAAAIHHPRQDAGGFEITYAYSDKPSGRPGSSQYCGVSFNVTDPATQTSTQCTAEHGPCTNNSVDPPEPEKLLDADHPATCADAGFSFYLASFAGIGNYSLAVAHGAAPDAETQWGVTNLINSENYPGYWHYNCGGSGFCSSAVSGTVIHANFANAST</sequence>
<gene>
    <name evidence="2" type="ORF">SLS62_003615</name>
</gene>
<keyword evidence="3" id="KW-1185">Reference proteome</keyword>
<proteinExistence type="predicted"/>
<feature type="chain" id="PRO_5042861293" evidence="1">
    <location>
        <begin position="22"/>
        <end position="175"/>
    </location>
</feature>
<dbReference type="EMBL" id="JAKJXP020000021">
    <property type="protein sequence ID" value="KAK7754322.1"/>
    <property type="molecule type" value="Genomic_DNA"/>
</dbReference>
<name>A0AAN9YTS0_9PEZI</name>
<comment type="caution">
    <text evidence="2">The sequence shown here is derived from an EMBL/GenBank/DDBJ whole genome shotgun (WGS) entry which is preliminary data.</text>
</comment>
<reference evidence="2 3" key="1">
    <citation type="submission" date="2024-02" db="EMBL/GenBank/DDBJ databases">
        <title>De novo assembly and annotation of 12 fungi associated with fruit tree decline syndrome in Ontario, Canada.</title>
        <authorList>
            <person name="Sulman M."/>
            <person name="Ellouze W."/>
            <person name="Ilyukhin E."/>
        </authorList>
    </citation>
    <scope>NUCLEOTIDE SEQUENCE [LARGE SCALE GENOMIC DNA]</scope>
    <source>
        <strain evidence="2 3">M11/M66-122</strain>
    </source>
</reference>
<dbReference type="AlphaFoldDB" id="A0AAN9YTS0"/>
<organism evidence="2 3">
    <name type="scientific">Diatrype stigma</name>
    <dbReference type="NCBI Taxonomy" id="117547"/>
    <lineage>
        <taxon>Eukaryota</taxon>
        <taxon>Fungi</taxon>
        <taxon>Dikarya</taxon>
        <taxon>Ascomycota</taxon>
        <taxon>Pezizomycotina</taxon>
        <taxon>Sordariomycetes</taxon>
        <taxon>Xylariomycetidae</taxon>
        <taxon>Xylariales</taxon>
        <taxon>Diatrypaceae</taxon>
        <taxon>Diatrype</taxon>
    </lineage>
</organism>
<accession>A0AAN9YTS0</accession>
<feature type="signal peptide" evidence="1">
    <location>
        <begin position="1"/>
        <end position="21"/>
    </location>
</feature>
<dbReference type="Proteomes" id="UP001320420">
    <property type="component" value="Unassembled WGS sequence"/>
</dbReference>
<evidence type="ECO:0000256" key="1">
    <source>
        <dbReference type="SAM" id="SignalP"/>
    </source>
</evidence>
<keyword evidence="1" id="KW-0732">Signal</keyword>
<protein>
    <submittedName>
        <fullName evidence="2">Uncharacterized protein</fullName>
    </submittedName>
</protein>
<evidence type="ECO:0000313" key="2">
    <source>
        <dbReference type="EMBL" id="KAK7754322.1"/>
    </source>
</evidence>
<evidence type="ECO:0000313" key="3">
    <source>
        <dbReference type="Proteomes" id="UP001320420"/>
    </source>
</evidence>